<organism evidence="1">
    <name type="scientific">Arundo donax</name>
    <name type="common">Giant reed</name>
    <name type="synonym">Donax arundinaceus</name>
    <dbReference type="NCBI Taxonomy" id="35708"/>
    <lineage>
        <taxon>Eukaryota</taxon>
        <taxon>Viridiplantae</taxon>
        <taxon>Streptophyta</taxon>
        <taxon>Embryophyta</taxon>
        <taxon>Tracheophyta</taxon>
        <taxon>Spermatophyta</taxon>
        <taxon>Magnoliopsida</taxon>
        <taxon>Liliopsida</taxon>
        <taxon>Poales</taxon>
        <taxon>Poaceae</taxon>
        <taxon>PACMAD clade</taxon>
        <taxon>Arundinoideae</taxon>
        <taxon>Arundineae</taxon>
        <taxon>Arundo</taxon>
    </lineage>
</organism>
<proteinExistence type="predicted"/>
<accession>A0A0A9B700</accession>
<evidence type="ECO:0000313" key="1">
    <source>
        <dbReference type="EMBL" id="JAD59789.1"/>
    </source>
</evidence>
<name>A0A0A9B700_ARUDO</name>
<sequence length="123" mass="14179">MSVADAIIFLNRWNKFINVWMRFYTSFAMFCQQVPKQFLIRRIKFYTFRQTRPLVNNIAIINDMAALRALPTRVAHPFLFTGIQRARSIFNFGSKSLAVNYPSCPGHGGGRVFGAGRRLLGFR</sequence>
<dbReference type="AlphaFoldDB" id="A0A0A9B700"/>
<protein>
    <submittedName>
        <fullName evidence="1">NAC153</fullName>
    </submittedName>
</protein>
<reference evidence="1" key="1">
    <citation type="submission" date="2014-09" db="EMBL/GenBank/DDBJ databases">
        <authorList>
            <person name="Magalhaes I.L.F."/>
            <person name="Oliveira U."/>
            <person name="Santos F.R."/>
            <person name="Vidigal T.H.D.A."/>
            <person name="Brescovit A.D."/>
            <person name="Santos A.J."/>
        </authorList>
    </citation>
    <scope>NUCLEOTIDE SEQUENCE</scope>
    <source>
        <tissue evidence="1">Shoot tissue taken approximately 20 cm above the soil surface</tissue>
    </source>
</reference>
<dbReference type="EMBL" id="GBRH01238106">
    <property type="protein sequence ID" value="JAD59789.1"/>
    <property type="molecule type" value="Transcribed_RNA"/>
</dbReference>
<reference evidence="1" key="2">
    <citation type="journal article" date="2015" name="Data Brief">
        <title>Shoot transcriptome of the giant reed, Arundo donax.</title>
        <authorList>
            <person name="Barrero R.A."/>
            <person name="Guerrero F.D."/>
            <person name="Moolhuijzen P."/>
            <person name="Goolsby J.A."/>
            <person name="Tidwell J."/>
            <person name="Bellgard S.E."/>
            <person name="Bellgard M.I."/>
        </authorList>
    </citation>
    <scope>NUCLEOTIDE SEQUENCE</scope>
    <source>
        <tissue evidence="1">Shoot tissue taken approximately 20 cm above the soil surface</tissue>
    </source>
</reference>